<feature type="compositionally biased region" description="Polar residues" evidence="1">
    <location>
        <begin position="134"/>
        <end position="147"/>
    </location>
</feature>
<feature type="region of interest" description="Disordered" evidence="1">
    <location>
        <begin position="49"/>
        <end position="147"/>
    </location>
</feature>
<accession>A0AAW0PVW9</accession>
<name>A0AAW0PVW9_9GOBI</name>
<feature type="compositionally biased region" description="Low complexity" evidence="1">
    <location>
        <begin position="106"/>
        <end position="116"/>
    </location>
</feature>
<reference evidence="3" key="1">
    <citation type="submission" date="2024-04" db="EMBL/GenBank/DDBJ databases">
        <title>Salinicola lusitanus LLJ914,a marine bacterium isolated from the Okinawa Trough.</title>
        <authorList>
            <person name="Li J."/>
        </authorList>
    </citation>
    <scope>NUCLEOTIDE SEQUENCE [LARGE SCALE GENOMIC DNA]</scope>
</reference>
<evidence type="ECO:0000256" key="1">
    <source>
        <dbReference type="SAM" id="MobiDB-lite"/>
    </source>
</evidence>
<dbReference type="AlphaFoldDB" id="A0AAW0PVW9"/>
<organism evidence="2 3">
    <name type="scientific">Mugilogobius chulae</name>
    <name type="common">yellowstripe goby</name>
    <dbReference type="NCBI Taxonomy" id="88201"/>
    <lineage>
        <taxon>Eukaryota</taxon>
        <taxon>Metazoa</taxon>
        <taxon>Chordata</taxon>
        <taxon>Craniata</taxon>
        <taxon>Vertebrata</taxon>
        <taxon>Euteleostomi</taxon>
        <taxon>Actinopterygii</taxon>
        <taxon>Neopterygii</taxon>
        <taxon>Teleostei</taxon>
        <taxon>Neoteleostei</taxon>
        <taxon>Acanthomorphata</taxon>
        <taxon>Gobiaria</taxon>
        <taxon>Gobiiformes</taxon>
        <taxon>Gobioidei</taxon>
        <taxon>Gobiidae</taxon>
        <taxon>Gobionellinae</taxon>
        <taxon>Mugilogobius</taxon>
    </lineage>
</organism>
<feature type="region of interest" description="Disordered" evidence="1">
    <location>
        <begin position="1"/>
        <end position="28"/>
    </location>
</feature>
<evidence type="ECO:0000313" key="3">
    <source>
        <dbReference type="Proteomes" id="UP001460270"/>
    </source>
</evidence>
<feature type="compositionally biased region" description="Basic and acidic residues" evidence="1">
    <location>
        <begin position="52"/>
        <end position="64"/>
    </location>
</feature>
<gene>
    <name evidence="2" type="ORF">WMY93_002609</name>
</gene>
<comment type="caution">
    <text evidence="2">The sequence shown here is derived from an EMBL/GenBank/DDBJ whole genome shotgun (WGS) entry which is preliminary data.</text>
</comment>
<feature type="compositionally biased region" description="Polar residues" evidence="1">
    <location>
        <begin position="1"/>
        <end position="25"/>
    </location>
</feature>
<evidence type="ECO:0000313" key="2">
    <source>
        <dbReference type="EMBL" id="KAK7939283.1"/>
    </source>
</evidence>
<dbReference type="EMBL" id="JBBPFD010000002">
    <property type="protein sequence ID" value="KAK7939283.1"/>
    <property type="molecule type" value="Genomic_DNA"/>
</dbReference>
<proteinExistence type="predicted"/>
<keyword evidence="3" id="KW-1185">Reference proteome</keyword>
<dbReference type="Proteomes" id="UP001460270">
    <property type="component" value="Unassembled WGS sequence"/>
</dbReference>
<protein>
    <submittedName>
        <fullName evidence="2">Uncharacterized protein</fullName>
    </submittedName>
</protein>
<sequence>MCTFPWTSSGSCASGTAPSQGQSRTFGGYCPPFLSNAVSINTRTKAAGFQDLNHKREQPGRADEGYVAERVYSELSGRPQISADPMGPVSESDHRAEQSGGHEASSGDTCTSSSFSEGALGARHKPKPERSGSLIPSHSWQSWRMSS</sequence>